<name>A0A1R1JMX1_ALCXX</name>
<evidence type="ECO:0000313" key="3">
    <source>
        <dbReference type="Proteomes" id="UP000187251"/>
    </source>
</evidence>
<comment type="caution">
    <text evidence="2">The sequence shown here is derived from an EMBL/GenBank/DDBJ whole genome shotgun (WGS) entry which is preliminary data.</text>
</comment>
<dbReference type="AlphaFoldDB" id="A0A1R1JMX1"/>
<feature type="domain" description="DUF695" evidence="1">
    <location>
        <begin position="10"/>
        <end position="133"/>
    </location>
</feature>
<evidence type="ECO:0000313" key="2">
    <source>
        <dbReference type="EMBL" id="OMG79987.1"/>
    </source>
</evidence>
<dbReference type="Pfam" id="PF05117">
    <property type="entry name" value="DUF695"/>
    <property type="match status" value="1"/>
</dbReference>
<evidence type="ECO:0000259" key="1">
    <source>
        <dbReference type="Pfam" id="PF05117"/>
    </source>
</evidence>
<sequence length="147" mass="16490">MSSIFPGDLWSVGEARINDLLVVVRFRTGLPPAPTRQVNENLVIISWPYTGIENGMPNEEDKQSTNRFEEAIERAFDDSDIGAQVACLTGNHQKEWRFYTHDVEAFLDAFNACLAGHPTYPIRLGTYKDPDWNGLAGLQPKGSDQLH</sequence>
<dbReference type="EMBL" id="MJMN01000038">
    <property type="protein sequence ID" value="OMG79987.1"/>
    <property type="molecule type" value="Genomic_DNA"/>
</dbReference>
<gene>
    <name evidence="2" type="ORF">BIZ92_32060</name>
</gene>
<dbReference type="Proteomes" id="UP000187251">
    <property type="component" value="Unassembled WGS sequence"/>
</dbReference>
<dbReference type="OrthoDB" id="9151249at2"/>
<organism evidence="2 3">
    <name type="scientific">Alcaligenes xylosoxydans xylosoxydans</name>
    <name type="common">Achromobacter xylosoxidans</name>
    <dbReference type="NCBI Taxonomy" id="85698"/>
    <lineage>
        <taxon>Bacteria</taxon>
        <taxon>Pseudomonadati</taxon>
        <taxon>Pseudomonadota</taxon>
        <taxon>Betaproteobacteria</taxon>
        <taxon>Burkholderiales</taxon>
        <taxon>Alcaligenaceae</taxon>
        <taxon>Achromobacter</taxon>
    </lineage>
</organism>
<reference evidence="2 3" key="1">
    <citation type="submission" date="2016-09" db="EMBL/GenBank/DDBJ databases">
        <title>Phylogenomics of Achromobacter.</title>
        <authorList>
            <person name="Jeukens J."/>
            <person name="Freschi L."/>
            <person name="Vincent A.T."/>
            <person name="Emond-Rheault J.-G."/>
            <person name="Kukavica-Ibrulj I."/>
            <person name="Charette S.J."/>
            <person name="Levesque R.C."/>
        </authorList>
    </citation>
    <scope>NUCLEOTIDE SEQUENCE [LARGE SCALE GENOMIC DNA]</scope>
    <source>
        <strain evidence="2 3">AUS488</strain>
    </source>
</reference>
<proteinExistence type="predicted"/>
<protein>
    <recommendedName>
        <fullName evidence="1">DUF695 domain-containing protein</fullName>
    </recommendedName>
</protein>
<dbReference type="InterPro" id="IPR016097">
    <property type="entry name" value="DUF695"/>
</dbReference>
<accession>A0A1R1JMX1</accession>
<dbReference type="RefSeq" id="WP_076415070.1">
    <property type="nucleotide sequence ID" value="NZ_AP028040.1"/>
</dbReference>